<feature type="compositionally biased region" description="Acidic residues" evidence="2">
    <location>
        <begin position="240"/>
        <end position="252"/>
    </location>
</feature>
<sequence>MCVLDTLPEGRKLSFVKKLSEAEVVVIVARPTTLKGLLSRLKRPAQLEERARPAQRPVKDCEVLTDNPLGEYNEARELLNEDGLPSRAWINHAEEELSTPKPLPQIGETKATWVSPPYTFTLARFKNLEAKTLFGGLDIDLPGEEYLAWHGPVRVLLLQPVGYIWFGGTNDPTMFQIGCYAQDYFMVYGAEGVHHAFRRVPTFDRPIPTLRFRDRANHILSLPASRWNIYKLETRENFINEESEESSSDDDGVPYNPPWDDVSRQTEDMDSKPEPFIMRKTGVGEDLEEVERQVRDLIDEKESLVQLLIARDGDITGIKEAFVAEKTKLKVEKTKLANQSKPGLQRRKNMETWPLRSFTSSRNGTPRETISSGQLADVIGQAIDRVDPLVKPSSELAVQDQTGDNMNPPTPFDIPEL</sequence>
<protein>
    <submittedName>
        <fullName evidence="3">Uncharacterized protein</fullName>
    </submittedName>
</protein>
<keyword evidence="1" id="KW-0175">Coiled coil</keyword>
<dbReference type="Gramene" id="evm.model.08.1229">
    <property type="protein sequence ID" value="cds.evm.model.08.1229"/>
    <property type="gene ID" value="evm.TU.08.1229"/>
</dbReference>
<evidence type="ECO:0000313" key="3">
    <source>
        <dbReference type="EnsemblPlants" id="cds.evm.model.08.1229"/>
    </source>
</evidence>
<name>A0A803Q810_CANSA</name>
<feature type="region of interest" description="Disordered" evidence="2">
    <location>
        <begin position="240"/>
        <end position="277"/>
    </location>
</feature>
<feature type="coiled-coil region" evidence="1">
    <location>
        <begin position="280"/>
        <end position="307"/>
    </location>
</feature>
<evidence type="ECO:0000313" key="4">
    <source>
        <dbReference type="Proteomes" id="UP000596661"/>
    </source>
</evidence>
<dbReference type="Proteomes" id="UP000596661">
    <property type="component" value="Chromosome 8"/>
</dbReference>
<feature type="compositionally biased region" description="Pro residues" evidence="2">
    <location>
        <begin position="408"/>
        <end position="417"/>
    </location>
</feature>
<feature type="compositionally biased region" description="Basic and acidic residues" evidence="2">
    <location>
        <begin position="261"/>
        <end position="273"/>
    </location>
</feature>
<organism evidence="3 4">
    <name type="scientific">Cannabis sativa</name>
    <name type="common">Hemp</name>
    <name type="synonym">Marijuana</name>
    <dbReference type="NCBI Taxonomy" id="3483"/>
    <lineage>
        <taxon>Eukaryota</taxon>
        <taxon>Viridiplantae</taxon>
        <taxon>Streptophyta</taxon>
        <taxon>Embryophyta</taxon>
        <taxon>Tracheophyta</taxon>
        <taxon>Spermatophyta</taxon>
        <taxon>Magnoliopsida</taxon>
        <taxon>eudicotyledons</taxon>
        <taxon>Gunneridae</taxon>
        <taxon>Pentapetalae</taxon>
        <taxon>rosids</taxon>
        <taxon>fabids</taxon>
        <taxon>Rosales</taxon>
        <taxon>Cannabaceae</taxon>
        <taxon>Cannabis</taxon>
    </lineage>
</organism>
<proteinExistence type="predicted"/>
<dbReference type="AlphaFoldDB" id="A0A803Q810"/>
<reference evidence="3" key="2">
    <citation type="submission" date="2021-03" db="UniProtKB">
        <authorList>
            <consortium name="EnsemblPlants"/>
        </authorList>
    </citation>
    <scope>IDENTIFICATION</scope>
</reference>
<keyword evidence="4" id="KW-1185">Reference proteome</keyword>
<feature type="region of interest" description="Disordered" evidence="2">
    <location>
        <begin position="390"/>
        <end position="417"/>
    </location>
</feature>
<evidence type="ECO:0000256" key="2">
    <source>
        <dbReference type="SAM" id="MobiDB-lite"/>
    </source>
</evidence>
<evidence type="ECO:0000256" key="1">
    <source>
        <dbReference type="SAM" id="Coils"/>
    </source>
</evidence>
<dbReference type="EMBL" id="UZAU01000706">
    <property type="status" value="NOT_ANNOTATED_CDS"/>
    <property type="molecule type" value="Genomic_DNA"/>
</dbReference>
<reference evidence="3" key="1">
    <citation type="submission" date="2018-11" db="EMBL/GenBank/DDBJ databases">
        <authorList>
            <person name="Grassa J C."/>
        </authorList>
    </citation>
    <scope>NUCLEOTIDE SEQUENCE [LARGE SCALE GENOMIC DNA]</scope>
</reference>
<dbReference type="EnsemblPlants" id="evm.model.08.1229">
    <property type="protein sequence ID" value="cds.evm.model.08.1229"/>
    <property type="gene ID" value="evm.TU.08.1229"/>
</dbReference>
<accession>A0A803Q810</accession>